<evidence type="ECO:0000313" key="2">
    <source>
        <dbReference type="Proteomes" id="UP001177260"/>
    </source>
</evidence>
<protein>
    <submittedName>
        <fullName evidence="1">Uncharacterized protein</fullName>
    </submittedName>
</protein>
<dbReference type="Proteomes" id="UP001177260">
    <property type="component" value="Unassembled WGS sequence"/>
</dbReference>
<organism evidence="1 2">
    <name type="scientific">Aspergillus melleus</name>
    <dbReference type="NCBI Taxonomy" id="138277"/>
    <lineage>
        <taxon>Eukaryota</taxon>
        <taxon>Fungi</taxon>
        <taxon>Dikarya</taxon>
        <taxon>Ascomycota</taxon>
        <taxon>Pezizomycotina</taxon>
        <taxon>Eurotiomycetes</taxon>
        <taxon>Eurotiomycetidae</taxon>
        <taxon>Eurotiales</taxon>
        <taxon>Aspergillaceae</taxon>
        <taxon>Aspergillus</taxon>
        <taxon>Aspergillus subgen. Circumdati</taxon>
    </lineage>
</organism>
<sequence length="192" mass="19226">MKFAWILAALSTTAWAAAVENEHEHEKRANPTGDEVNWSSLGNAIHSLSLNIPTQTANLDNIDPPPRSLIPQIVSALPPTALAALVVPAQRASLASDFKAGKTPDWYNTLPTDVKSYLSVVKNQIAEGALTAPPKKAAAQTEPASADASGTGGGGSAASATSSGAAVGGAKPTGLVVGGMGALGVLGVALAL</sequence>
<name>A0ACC3BDG3_9EURO</name>
<comment type="caution">
    <text evidence="1">The sequence shown here is derived from an EMBL/GenBank/DDBJ whole genome shotgun (WGS) entry which is preliminary data.</text>
</comment>
<reference evidence="1 2" key="1">
    <citation type="journal article" date="2023" name="ACS Omega">
        <title>Identification of the Neoaspergillic Acid Biosynthesis Gene Cluster by Establishing an In Vitro CRISPR-Ribonucleoprotein Genetic System in Aspergillus melleus.</title>
        <authorList>
            <person name="Yuan B."/>
            <person name="Grau M.F."/>
            <person name="Murata R.M."/>
            <person name="Torok T."/>
            <person name="Venkateswaran K."/>
            <person name="Stajich J.E."/>
            <person name="Wang C.C.C."/>
        </authorList>
    </citation>
    <scope>NUCLEOTIDE SEQUENCE [LARGE SCALE GENOMIC DNA]</scope>
    <source>
        <strain evidence="1 2">IMV 1140</strain>
    </source>
</reference>
<dbReference type="EMBL" id="JAOPJF010000006">
    <property type="protein sequence ID" value="KAK1148744.1"/>
    <property type="molecule type" value="Genomic_DNA"/>
</dbReference>
<evidence type="ECO:0000313" key="1">
    <source>
        <dbReference type="EMBL" id="KAK1148744.1"/>
    </source>
</evidence>
<gene>
    <name evidence="1" type="ORF">N8T08_008629</name>
</gene>
<accession>A0ACC3BDG3</accession>
<keyword evidence="2" id="KW-1185">Reference proteome</keyword>
<proteinExistence type="predicted"/>